<dbReference type="Proteomes" id="UP000092871">
    <property type="component" value="Unassembled WGS sequence"/>
</dbReference>
<proteinExistence type="predicted"/>
<dbReference type="SUPFAM" id="SSF81606">
    <property type="entry name" value="PP2C-like"/>
    <property type="match status" value="1"/>
</dbReference>
<dbReference type="EMBL" id="FLRB01000006">
    <property type="protein sequence ID" value="SBT20491.1"/>
    <property type="molecule type" value="Genomic_DNA"/>
</dbReference>
<dbReference type="SMART" id="SM00332">
    <property type="entry name" value="PP2Cc"/>
    <property type="match status" value="1"/>
</dbReference>
<feature type="domain" description="PPM-type phosphatase" evidence="1">
    <location>
        <begin position="8"/>
        <end position="241"/>
    </location>
</feature>
<dbReference type="SMART" id="SM00331">
    <property type="entry name" value="PP2C_SIG"/>
    <property type="match status" value="1"/>
</dbReference>
<dbReference type="EC" id="3.1.3.16" evidence="2"/>
<dbReference type="CDD" id="cd00143">
    <property type="entry name" value="PP2Cc"/>
    <property type="match status" value="1"/>
</dbReference>
<evidence type="ECO:0000313" key="4">
    <source>
        <dbReference type="Proteomes" id="UP000092840"/>
    </source>
</evidence>
<evidence type="ECO:0000313" key="2">
    <source>
        <dbReference type="EMBL" id="SBT16775.1"/>
    </source>
</evidence>
<dbReference type="PANTHER" id="PTHR47992">
    <property type="entry name" value="PROTEIN PHOSPHATASE"/>
    <property type="match status" value="1"/>
</dbReference>
<evidence type="ECO:0000259" key="1">
    <source>
        <dbReference type="PROSITE" id="PS51746"/>
    </source>
</evidence>
<dbReference type="Pfam" id="PF13672">
    <property type="entry name" value="PP2C_2"/>
    <property type="match status" value="1"/>
</dbReference>
<dbReference type="EMBL" id="FLRA01000003">
    <property type="protein sequence ID" value="SBT16775.1"/>
    <property type="molecule type" value="Genomic_DNA"/>
</dbReference>
<evidence type="ECO:0000313" key="5">
    <source>
        <dbReference type="Proteomes" id="UP000092871"/>
    </source>
</evidence>
<dbReference type="AlphaFoldDB" id="A0A1C3JNP7"/>
<keyword evidence="4" id="KW-1185">Reference proteome</keyword>
<dbReference type="RefSeq" id="WP_067032371.1">
    <property type="nucleotide sequence ID" value="NZ_CP187511.1"/>
</dbReference>
<sequence>MTKPSWTGHGQTDIGPLRKENQDSLTVLDQIGVWCVADGMGGHKEGGIASHLATQSLEDLQRQQFTSIEQVTQAVKDTIHEVNQSLCAMSSSFYEQEVIGTTIVILIIHDRQAKVLWVGDSRLYRMRDLAFELMTEDHTQFQELANQGVLEMTNSDHPSNHMLTRALGASTYCEIEELDIELGDSDVFMMCSDGLSNIISQLDMAKIIYYSEDKHRAVANLINMSIAKQATDNVTALIVDKEGV</sequence>
<protein>
    <submittedName>
        <fullName evidence="2">Serine/threonine phosphatase stp</fullName>
        <ecNumber evidence="2">3.1.3.16</ecNumber>
    </submittedName>
</protein>
<organism evidence="2 5">
    <name type="scientific">Marinomonas gallaica</name>
    <dbReference type="NCBI Taxonomy" id="1806667"/>
    <lineage>
        <taxon>Bacteria</taxon>
        <taxon>Pseudomonadati</taxon>
        <taxon>Pseudomonadota</taxon>
        <taxon>Gammaproteobacteria</taxon>
        <taxon>Oceanospirillales</taxon>
        <taxon>Oceanospirillaceae</taxon>
        <taxon>Marinomonas</taxon>
    </lineage>
</organism>
<dbReference type="Gene3D" id="3.60.40.10">
    <property type="entry name" value="PPM-type phosphatase domain"/>
    <property type="match status" value="1"/>
</dbReference>
<keyword evidence="2" id="KW-0378">Hydrolase</keyword>
<dbReference type="InterPro" id="IPR036457">
    <property type="entry name" value="PPM-type-like_dom_sf"/>
</dbReference>
<dbReference type="InterPro" id="IPR015655">
    <property type="entry name" value="PP2C"/>
</dbReference>
<dbReference type="Proteomes" id="UP000092840">
    <property type="component" value="Unassembled WGS sequence"/>
</dbReference>
<evidence type="ECO:0000313" key="3">
    <source>
        <dbReference type="EMBL" id="SBT20491.1"/>
    </source>
</evidence>
<accession>A0A1C3JNP7</accession>
<gene>
    <name evidence="2" type="primary">stp</name>
    <name evidence="2" type="ORF">MGA5115_00859</name>
    <name evidence="3" type="ORF">MGA5116_01077</name>
</gene>
<reference evidence="3 4" key="2">
    <citation type="submission" date="2016-06" db="EMBL/GenBank/DDBJ databases">
        <authorList>
            <person name="Rodrigo-Torres L."/>
            <person name="Arahal D.R."/>
        </authorList>
    </citation>
    <scope>NUCLEOTIDE SEQUENCE [LARGE SCALE GENOMIC DNA]</scope>
    <source>
        <strain evidence="3 4">CECT 5116</strain>
    </source>
</reference>
<dbReference type="InterPro" id="IPR001932">
    <property type="entry name" value="PPM-type_phosphatase-like_dom"/>
</dbReference>
<dbReference type="OrthoDB" id="9801841at2"/>
<name>A0A1C3JNP7_9GAMM</name>
<dbReference type="GO" id="GO:0004722">
    <property type="term" value="F:protein serine/threonine phosphatase activity"/>
    <property type="evidence" value="ECO:0007669"/>
    <property type="project" value="UniProtKB-EC"/>
</dbReference>
<dbReference type="PROSITE" id="PS51746">
    <property type="entry name" value="PPM_2"/>
    <property type="match status" value="1"/>
</dbReference>
<reference evidence="2 5" key="1">
    <citation type="submission" date="2016-06" db="EMBL/GenBank/DDBJ databases">
        <authorList>
            <person name="Kjaerup R.B."/>
            <person name="Dalgaard T.S."/>
            <person name="Juul-Madsen H.R."/>
        </authorList>
    </citation>
    <scope>NUCLEOTIDE SEQUENCE [LARGE SCALE GENOMIC DNA]</scope>
    <source>
        <strain evidence="2 5">CECT 5115</strain>
    </source>
</reference>